<dbReference type="EMBL" id="HBKN01019824">
    <property type="protein sequence ID" value="CAE2300396.1"/>
    <property type="molecule type" value="Transcribed_RNA"/>
</dbReference>
<evidence type="ECO:0000313" key="3">
    <source>
        <dbReference type="EMBL" id="CAE2300396.1"/>
    </source>
</evidence>
<feature type="compositionally biased region" description="Basic and acidic residues" evidence="2">
    <location>
        <begin position="558"/>
        <end position="576"/>
    </location>
</feature>
<reference evidence="3" key="1">
    <citation type="submission" date="2021-01" db="EMBL/GenBank/DDBJ databases">
        <authorList>
            <person name="Corre E."/>
            <person name="Pelletier E."/>
            <person name="Niang G."/>
            <person name="Scheremetjew M."/>
            <person name="Finn R."/>
            <person name="Kale V."/>
            <person name="Holt S."/>
            <person name="Cochrane G."/>
            <person name="Meng A."/>
            <person name="Brown T."/>
            <person name="Cohen L."/>
        </authorList>
    </citation>
    <scope>NUCLEOTIDE SEQUENCE</scope>
    <source>
        <strain evidence="3">CCMP 2712</strain>
    </source>
</reference>
<keyword evidence="1" id="KW-0175">Coiled coil</keyword>
<feature type="compositionally biased region" description="Basic and acidic residues" evidence="2">
    <location>
        <begin position="661"/>
        <end position="675"/>
    </location>
</feature>
<evidence type="ECO:0000256" key="1">
    <source>
        <dbReference type="SAM" id="Coils"/>
    </source>
</evidence>
<feature type="coiled-coil region" evidence="1">
    <location>
        <begin position="492"/>
        <end position="519"/>
    </location>
</feature>
<protein>
    <submittedName>
        <fullName evidence="3">Uncharacterized protein</fullName>
    </submittedName>
</protein>
<feature type="compositionally biased region" description="Basic and acidic residues" evidence="2">
    <location>
        <begin position="620"/>
        <end position="634"/>
    </location>
</feature>
<feature type="region of interest" description="Disordered" evidence="2">
    <location>
        <begin position="537"/>
        <end position="680"/>
    </location>
</feature>
<feature type="compositionally biased region" description="Basic and acidic residues" evidence="2">
    <location>
        <begin position="596"/>
        <end position="609"/>
    </location>
</feature>
<accession>A0A7S4NPH1</accession>
<sequence>MLLEQNSIGKIDRLQKQKQELLKNLTKTNFALEGKQKLEQLSNKDVSAQIKFFKSRLIEMEQTSQVDKDKLEDFDHYASDLNIGLIRVEEMVIMCENRLKEVIRKLKMKGFSVIGGMFDYHRDSGISKQKNRLSPVHQLFLELQDQDDFLDPVNIDFAPVSEAESRDVESYKRRVEELEEKLQLLRSNSVPIEEYKQLSEGVLNECASVQKNAMQNISERFRKQGDVIANLEREKRELSQSLQTANSNLSHFRSSLAYYKSTLQQAQKEYARQKSELMATVSNLQNRLKQTQKELEDAQDHINKRTQSTEQSLRDLQLQLNDARNGKALVEAELHSAEQDIIKLKSVIKYATDAVRKAAEQRSELTAMINEGEVEKEKFEEMNAKLAEIEQDRSEIFQKLSESIYREHQALRQLDEVKHREGIALEELERLRNEVKESKSSGDSQHLQIQEKAQEMNLLRMNTAPLARSITEEVRSIREDLQKSAALWTLPNERLLEERARYRDQIIRLEGQISEHTRQMLQVTQDYEERLRRAEGQRVRRSWAQTQEASKAEVNSVKPEKPKSTPKERKERKVEGKVSPQRMRAAMSPLRSPKPVKSDSDSDSDESRLARRMKRVSAAHKAEATRREQVRQAVDEESNDEDDYVRSSRVRFSRDGTPAKAVEERGGQVKEEKVNGRPSLGSSFLAAMEIEQRMFGR</sequence>
<name>A0A7S4NPH1_GUITH</name>
<gene>
    <name evidence="3" type="ORF">GTHE00462_LOCUS15636</name>
</gene>
<feature type="coiled-coil region" evidence="1">
    <location>
        <begin position="372"/>
        <end position="434"/>
    </location>
</feature>
<dbReference type="AlphaFoldDB" id="A0A7S4NPH1"/>
<feature type="coiled-coil region" evidence="1">
    <location>
        <begin position="4"/>
        <end position="31"/>
    </location>
</feature>
<organism evidence="3">
    <name type="scientific">Guillardia theta</name>
    <name type="common">Cryptophyte</name>
    <name type="synonym">Cryptomonas phi</name>
    <dbReference type="NCBI Taxonomy" id="55529"/>
    <lineage>
        <taxon>Eukaryota</taxon>
        <taxon>Cryptophyceae</taxon>
        <taxon>Pyrenomonadales</taxon>
        <taxon>Geminigeraceae</taxon>
        <taxon>Guillardia</taxon>
    </lineage>
</organism>
<evidence type="ECO:0000256" key="2">
    <source>
        <dbReference type="SAM" id="MobiDB-lite"/>
    </source>
</evidence>
<feature type="coiled-coil region" evidence="1">
    <location>
        <begin position="161"/>
        <end position="188"/>
    </location>
</feature>
<proteinExistence type="predicted"/>
<feature type="coiled-coil region" evidence="1">
    <location>
        <begin position="214"/>
        <end position="340"/>
    </location>
</feature>